<comment type="caution">
    <text evidence="1">The sequence shown here is derived from an EMBL/GenBank/DDBJ whole genome shotgun (WGS) entry which is preliminary data.</text>
</comment>
<organism evidence="1 2">
    <name type="scientific">Silicimonas algicola</name>
    <dbReference type="NCBI Taxonomy" id="1826607"/>
    <lineage>
        <taxon>Bacteria</taxon>
        <taxon>Pseudomonadati</taxon>
        <taxon>Pseudomonadota</taxon>
        <taxon>Alphaproteobacteria</taxon>
        <taxon>Rhodobacterales</taxon>
        <taxon>Paracoccaceae</taxon>
    </lineage>
</organism>
<keyword evidence="2" id="KW-1185">Reference proteome</keyword>
<name>A0A316GTX0_9RHOB</name>
<dbReference type="EMBL" id="QGGV01000001">
    <property type="protein sequence ID" value="PWK58497.1"/>
    <property type="molecule type" value="Genomic_DNA"/>
</dbReference>
<reference evidence="1 2" key="1">
    <citation type="submission" date="2018-05" db="EMBL/GenBank/DDBJ databases">
        <title>Genomic Encyclopedia of Type Strains, Phase IV (KMG-IV): sequencing the most valuable type-strain genomes for metagenomic binning, comparative biology and taxonomic classification.</title>
        <authorList>
            <person name="Goeker M."/>
        </authorList>
    </citation>
    <scope>NUCLEOTIDE SEQUENCE [LARGE SCALE GENOMIC DNA]</scope>
    <source>
        <strain evidence="1 2">DSM 103371</strain>
    </source>
</reference>
<protein>
    <recommendedName>
        <fullName evidence="3">Cytochrome C oxidase assembly protein</fullName>
    </recommendedName>
</protein>
<evidence type="ECO:0000313" key="1">
    <source>
        <dbReference type="EMBL" id="PWK58497.1"/>
    </source>
</evidence>
<dbReference type="KEGG" id="salo:EF888_03005"/>
<evidence type="ECO:0008006" key="3">
    <source>
        <dbReference type="Google" id="ProtNLM"/>
    </source>
</evidence>
<gene>
    <name evidence="1" type="ORF">C8D95_101311</name>
</gene>
<dbReference type="AlphaFoldDB" id="A0A316GTX0"/>
<dbReference type="Proteomes" id="UP000245390">
    <property type="component" value="Unassembled WGS sequence"/>
</dbReference>
<evidence type="ECO:0000313" key="2">
    <source>
        <dbReference type="Proteomes" id="UP000245390"/>
    </source>
</evidence>
<proteinExistence type="predicted"/>
<sequence>MALKATHELHRRRFSRNLGVGLTLVALVALVFGLTVVKVTRGDPMQGFDHQVRPEMEAPTQ</sequence>
<accession>A0A316GTX0</accession>
<dbReference type="RefSeq" id="WP_109757383.1">
    <property type="nucleotide sequence ID" value="NZ_CP034588.1"/>
</dbReference>